<dbReference type="Pfam" id="PF13385">
    <property type="entry name" value="Laminin_G_3"/>
    <property type="match status" value="1"/>
</dbReference>
<dbReference type="Pfam" id="PF17963">
    <property type="entry name" value="Big_9"/>
    <property type="match status" value="1"/>
</dbReference>
<accession>A0ABX7LEB9</accession>
<feature type="compositionally biased region" description="Pro residues" evidence="1">
    <location>
        <begin position="1485"/>
        <end position="1495"/>
    </location>
</feature>
<evidence type="ECO:0000313" key="4">
    <source>
        <dbReference type="Proteomes" id="UP000663452"/>
    </source>
</evidence>
<protein>
    <submittedName>
        <fullName evidence="3">Cadherin-like beta sandwich domain-containing protein</fullName>
    </submittedName>
</protein>
<gene>
    <name evidence="3" type="ORF">JRJ22_01460</name>
</gene>
<dbReference type="InterPro" id="IPR013320">
    <property type="entry name" value="ConA-like_dom_sf"/>
</dbReference>
<dbReference type="InterPro" id="IPR001119">
    <property type="entry name" value="SLH_dom"/>
</dbReference>
<dbReference type="PROSITE" id="PS51272">
    <property type="entry name" value="SLH"/>
    <property type="match status" value="3"/>
</dbReference>
<feature type="domain" description="SLH" evidence="2">
    <location>
        <begin position="1987"/>
        <end position="2050"/>
    </location>
</feature>
<feature type="domain" description="SLH" evidence="2">
    <location>
        <begin position="1864"/>
        <end position="1925"/>
    </location>
</feature>
<dbReference type="PANTHER" id="PTHR24216:SF65">
    <property type="entry name" value="PAXILLIN-LIKE PROTEIN 1"/>
    <property type="match status" value="1"/>
</dbReference>
<evidence type="ECO:0000259" key="2">
    <source>
        <dbReference type="PROSITE" id="PS51272"/>
    </source>
</evidence>
<evidence type="ECO:0000313" key="3">
    <source>
        <dbReference type="EMBL" id="QSF45364.1"/>
    </source>
</evidence>
<dbReference type="Pfam" id="PF12733">
    <property type="entry name" value="Cadherin-like"/>
    <property type="match status" value="9"/>
</dbReference>
<dbReference type="SUPFAM" id="SSF49899">
    <property type="entry name" value="Concanavalin A-like lectins/glucanases"/>
    <property type="match status" value="1"/>
</dbReference>
<dbReference type="Pfam" id="PF00395">
    <property type="entry name" value="SLH"/>
    <property type="match status" value="3"/>
</dbReference>
<name>A0ABX7LEB9_9BACL</name>
<dbReference type="EMBL" id="CP070969">
    <property type="protein sequence ID" value="QSF45364.1"/>
    <property type="molecule type" value="Genomic_DNA"/>
</dbReference>
<dbReference type="Gene3D" id="2.60.120.200">
    <property type="match status" value="1"/>
</dbReference>
<organism evidence="3 4">
    <name type="scientific">Paenibacillus tianjinensis</name>
    <dbReference type="NCBI Taxonomy" id="2810347"/>
    <lineage>
        <taxon>Bacteria</taxon>
        <taxon>Bacillati</taxon>
        <taxon>Bacillota</taxon>
        <taxon>Bacilli</taxon>
        <taxon>Bacillales</taxon>
        <taxon>Paenibacillaceae</taxon>
        <taxon>Paenibacillus</taxon>
    </lineage>
</organism>
<feature type="compositionally biased region" description="Pro residues" evidence="1">
    <location>
        <begin position="1544"/>
        <end position="1622"/>
    </location>
</feature>
<dbReference type="InterPro" id="IPR025883">
    <property type="entry name" value="Cadherin-like_domain"/>
</dbReference>
<reference evidence="3 4" key="1">
    <citation type="submission" date="2021-02" db="EMBL/GenBank/DDBJ databases">
        <title>Paenibacillus tianjinensis sp. nov.</title>
        <authorList>
            <person name="Liu H."/>
        </authorList>
    </citation>
    <scope>NUCLEOTIDE SEQUENCE [LARGE SCALE GENOMIC DNA]</scope>
    <source>
        <strain evidence="3 4">TB2019</strain>
    </source>
</reference>
<feature type="domain" description="SLH" evidence="2">
    <location>
        <begin position="1927"/>
        <end position="1986"/>
    </location>
</feature>
<feature type="compositionally biased region" description="Low complexity" evidence="1">
    <location>
        <begin position="1496"/>
        <end position="1543"/>
    </location>
</feature>
<feature type="region of interest" description="Disordered" evidence="1">
    <location>
        <begin position="1482"/>
        <end position="1629"/>
    </location>
</feature>
<sequence length="2087" mass="221134">MIVALVFILIISNFYGIPYVARAQASGPLDTIIEDTLEPAGKYVSLIDTNGLGISEVDNSNGQWQYNAGGMWLSIVAPETGKIAVFGRDVMIRFVPKKDWNGTTQIKYRSWLASGESSGNYVNVNAEYSGDTESYSELEQAAQIVVTPVNDTPYISESSGSTYLDFDGKGYVTIPDLNIYTNSLTIETWVNASSAPTWARIFDTSYGPDNYNLHLTFEGSTGRIALEALPQKGARIKAYMVKTTEQLPLNQWVHVAAVYNAAEKKAYIYWNGILKGSGFMDLTDMANASAQNSNLPRPYNYIGESTWSQDANYVGGMRDYRIWKKAKTQAEIESQMNTSLTGSEANLMVNYKFNNANDGAVAKDSSTGVRNGNIISGKWQSSIGFNSNVVTSANTPVSKPFKLTDVDAGDVLTLTATSSNTSLLANANITFSGEGSDRNINLTPTANMTGTSTVTVTVNDGTTSSASSFLLSVVAGKFDLKSITPSVGVMTPAFNRGIIYNKVHVPNKSGNSPNNSIDINVAAVNPADVNVTAYADNGSGVTVSGAYPTFTVSGLAVGVYKPVKIKVADKFSSNFKEYQLDLIRYPGNDADLAAAGGLALSNLSGGQPIALSPAYSSNTGSYTATVDNNVSSIKVDVIKSSLFAAATLNGASIGSTGSANATGNVSLVYGKNVISVVITAEDGKTQKTYTVTIVRKLSGDASLTNLTASPVGLSPVFTTNQSDYTMKVANAVTAAEFTPTAAEGAVLKVNGIVHPSGTPFVVTDLAAGNNKYVIEVMAQDGMTKKIYNLFILRAPSDVADLSGLSVSSGTLTPAFNNNETGYSVEVPYQVSSLGVTPKLLDAAASLSVDGNAHRDNTAFTKSLSVGLNTVKIVVTSQSGAREKTTLINIIRKASSNADLSNLLLSKGVLNPVYDKNQTGYAVTVANQVSELTITPTPEELQATVSLNGNLTASAQPRLVNLQVGVNEFNVQVTAEDGVTTKNYVLTIVREASSDADLTNITLSGKPLSGGFDRATSTYYEYIANNITSMTVAATTSDVQATYTINGLESAGGVPIPLVVGENVVTVVVTAADQSTIKEYTVTIVRAASSNASLLELTMTDLSDNAIALSTVPGTFSYNATVQNEISVAKLSPVVDDANASTSVFVNGVWVEDLNAVPLTTGLNVIEVRVTAQDGSMKMYTINLVRNPSADASLYNLIVSPGELTPDFQQGISDYSVQVDNSVSSMDFWINTNNEEASYILKKNGASAGVTGSRVTLDEGTNQITVEVTAADASTKKTYTVTVNRAILPKDSSLANLTVSSVRGTETLNPEFSSEVFKYLLSVPYEVDQLELAAVKGDQDARISVNGVTVDQTMPIQLAEGLNIVNLKVTAQDGKTESVYELDFTRESRSSNADLSSISTDAGVLDPVFDPGVINYTVEVESDVNSIVLTPLAADAKAKGQITGRDGALLTNLVEGDNIFDIQVIAEDGTAKTYTVNIIKAKPVATPTPTPTPTPTEEPTATPTATADPTPTPTAAPTATPTATTDPTSTPTEEPVVTPTVEPTPATPAPETPAPATPVPATPAPETPAPATPAPVTPAPETPAPATPTPATPAPETPAPATPSPATPAPATPAPATPAPETPAAPVATASTEEITVKVESGQLGQGSVLAETVIQRTQDTGGILHDVVNFTTERVEEVVRKITGSSDNTARIMIPDEKDQVADINVKVPKDAIKTLGDSNVNMEVFTENVRILIPQSSLDNFTEDLYFHVVPIKDQALRKEVEDRARIERIVREIAADKQIDVVARPMTIETNMQSRPVTLTLPLRDVQLPGDLQERQDFLANLVIFVEHSDGDKELIKATVVDYKTGELGLQFKVNKFSTFTILNMEGWEQYLASAEAAQQQLAGHKAFINGFTDGTFKPDHSITRAEMAAILARNLGYDPAAPLAASSYPDVKDSHWAKGVIEFVKAAGLMQGNDKGQFLPDAPITRGEIAAIASRYKKLDTAAVTSSGFKDTDSHWAAKEIAAASKANIINGYGDGTYRPTDNLTRAEAVKVVNRLFGRGPLYGVTTPSWPDVPVTNWAYNEIEEASIDHTFTVRNEGGETLSQ</sequence>
<keyword evidence="4" id="KW-1185">Reference proteome</keyword>
<dbReference type="Proteomes" id="UP000663452">
    <property type="component" value="Chromosome"/>
</dbReference>
<proteinExistence type="predicted"/>
<evidence type="ECO:0000256" key="1">
    <source>
        <dbReference type="SAM" id="MobiDB-lite"/>
    </source>
</evidence>
<dbReference type="PANTHER" id="PTHR24216">
    <property type="entry name" value="PAXILLIN-RELATED"/>
    <property type="match status" value="1"/>
</dbReference>